<dbReference type="AlphaFoldDB" id="M7SHK0"/>
<sequence>MDSAAQDAKGLAAANNWLDEAGHPEEGAAEDSAEIMGHIHTERSNHEQEITNYLMTSQGIKELLGSSNSELAVADAHYVTSAAESGDRYSAFEYSSAALYEFLKKQYEFQDGFHEVAILSYLVERRRMVLGEDRLWGVRGLLISLIAQLVEFMVKKGYTDQLAFLGDDKEYEFDHARGKQHTLKDLYHKLLSELNKKTTIYIITDLHDMIVNDRRSNEVLRDILETSQYSKGVPVKIFTTLPMEDTEISFEMFMRDGARH</sequence>
<proteinExistence type="predicted"/>
<gene>
    <name evidence="1" type="ORF">UCREL1_9295</name>
</gene>
<evidence type="ECO:0000313" key="2">
    <source>
        <dbReference type="Proteomes" id="UP000012174"/>
    </source>
</evidence>
<reference evidence="2" key="1">
    <citation type="journal article" date="2013" name="Genome Announc.">
        <title>Draft genome sequence of the grapevine dieback fungus Eutypa lata UCR-EL1.</title>
        <authorList>
            <person name="Blanco-Ulate B."/>
            <person name="Rolshausen P.E."/>
            <person name="Cantu D."/>
        </authorList>
    </citation>
    <scope>NUCLEOTIDE SEQUENCE [LARGE SCALE GENOMIC DNA]</scope>
    <source>
        <strain evidence="2">UCR-EL1</strain>
    </source>
</reference>
<protein>
    <submittedName>
        <fullName evidence="1">Uncharacterized protein</fullName>
    </submittedName>
</protein>
<dbReference type="EMBL" id="KB707179">
    <property type="protein sequence ID" value="EMR63743.1"/>
    <property type="molecule type" value="Genomic_DNA"/>
</dbReference>
<name>M7SHK0_EUTLA</name>
<dbReference type="Proteomes" id="UP000012174">
    <property type="component" value="Unassembled WGS sequence"/>
</dbReference>
<dbReference type="HOGENOM" id="CLU_1069706_0_0_1"/>
<keyword evidence="2" id="KW-1185">Reference proteome</keyword>
<organism evidence="1 2">
    <name type="scientific">Eutypa lata (strain UCR-EL1)</name>
    <name type="common">Grapevine dieback disease fungus</name>
    <name type="synonym">Eutypa armeniacae</name>
    <dbReference type="NCBI Taxonomy" id="1287681"/>
    <lineage>
        <taxon>Eukaryota</taxon>
        <taxon>Fungi</taxon>
        <taxon>Dikarya</taxon>
        <taxon>Ascomycota</taxon>
        <taxon>Pezizomycotina</taxon>
        <taxon>Sordariomycetes</taxon>
        <taxon>Xylariomycetidae</taxon>
        <taxon>Xylariales</taxon>
        <taxon>Diatrypaceae</taxon>
        <taxon>Eutypa</taxon>
    </lineage>
</organism>
<evidence type="ECO:0000313" key="1">
    <source>
        <dbReference type="EMBL" id="EMR63743.1"/>
    </source>
</evidence>
<accession>M7SHK0</accession>
<dbReference type="KEGG" id="ela:UCREL1_9295"/>